<comment type="caution">
    <text evidence="5">The sequence shown here is derived from an EMBL/GenBank/DDBJ whole genome shotgun (WGS) entry which is preliminary data.</text>
</comment>
<dbReference type="InterPro" id="IPR013151">
    <property type="entry name" value="Immunoglobulin_dom"/>
</dbReference>
<dbReference type="InterPro" id="IPR007110">
    <property type="entry name" value="Ig-like_dom"/>
</dbReference>
<dbReference type="GO" id="GO:0019815">
    <property type="term" value="C:B cell receptor complex"/>
    <property type="evidence" value="ECO:0007669"/>
    <property type="project" value="TreeGrafter"/>
</dbReference>
<dbReference type="InterPro" id="IPR036179">
    <property type="entry name" value="Ig-like_dom_sf"/>
</dbReference>
<keyword evidence="3" id="KW-0732">Signal</keyword>
<gene>
    <name evidence="5" type="ORF">FSCOSCO3_A019686</name>
</gene>
<keyword evidence="6" id="KW-1185">Reference proteome</keyword>
<feature type="chain" id="PRO_5043359649" evidence="3">
    <location>
        <begin position="20"/>
        <end position="211"/>
    </location>
</feature>
<dbReference type="PANTHER" id="PTHR14334">
    <property type="entry name" value="B-CELL ANTIGEN RECEPTOR COMPLEX-ASSOCIATED PROTEIN"/>
    <property type="match status" value="1"/>
</dbReference>
<dbReference type="CDD" id="cd00099">
    <property type="entry name" value="IgV"/>
    <property type="match status" value="1"/>
</dbReference>
<dbReference type="Pfam" id="PF00047">
    <property type="entry name" value="ig"/>
    <property type="match status" value="1"/>
</dbReference>
<dbReference type="AlphaFoldDB" id="A0AAV1PSA1"/>
<proteinExistence type="predicted"/>
<protein>
    <submittedName>
        <fullName evidence="5">Uncharacterized protein LOC128381468</fullName>
    </submittedName>
</protein>
<keyword evidence="1" id="KW-0393">Immunoglobulin domain</keyword>
<sequence>MRWLLALHCGLALISVALTREALTREDVVKQIPRFYGLRPGRFVFINCLSSNPNDNVTVEWYKATVDDTGDKTKITASDRIKMISDTKTKGSKLFIDKLQVEDTGVYFCKIDTKYGAGTGLQVAKTYIMANAEHRSRMKDAIMIFQALVLATCLAALLRRKHQLRKEKDCIYEEPDTDHIYEGLQIETCGGLYEELSVYTHPAEEAEAPWE</sequence>
<dbReference type="SMART" id="SM00409">
    <property type="entry name" value="IG"/>
    <property type="match status" value="1"/>
</dbReference>
<name>A0AAV1PSA1_SCOSC</name>
<dbReference type="GO" id="GO:0050853">
    <property type="term" value="P:B cell receptor signaling pathway"/>
    <property type="evidence" value="ECO:0007669"/>
    <property type="project" value="TreeGrafter"/>
</dbReference>
<dbReference type="EMBL" id="CAWUFR010000271">
    <property type="protein sequence ID" value="CAK6974772.1"/>
    <property type="molecule type" value="Genomic_DNA"/>
</dbReference>
<dbReference type="GO" id="GO:0030183">
    <property type="term" value="P:B cell differentiation"/>
    <property type="evidence" value="ECO:0007669"/>
    <property type="project" value="TreeGrafter"/>
</dbReference>
<evidence type="ECO:0000313" key="5">
    <source>
        <dbReference type="EMBL" id="CAK6974772.1"/>
    </source>
</evidence>
<evidence type="ECO:0000256" key="1">
    <source>
        <dbReference type="ARBA" id="ARBA00023319"/>
    </source>
</evidence>
<keyword evidence="2" id="KW-0812">Transmembrane</keyword>
<keyword evidence="2" id="KW-1133">Transmembrane helix</keyword>
<dbReference type="InterPro" id="IPR013783">
    <property type="entry name" value="Ig-like_fold"/>
</dbReference>
<accession>A0AAV1PSA1</accession>
<dbReference type="GO" id="GO:0009897">
    <property type="term" value="C:external side of plasma membrane"/>
    <property type="evidence" value="ECO:0007669"/>
    <property type="project" value="TreeGrafter"/>
</dbReference>
<keyword evidence="2" id="KW-0472">Membrane</keyword>
<feature type="domain" description="Ig-like" evidence="4">
    <location>
        <begin position="41"/>
        <end position="128"/>
    </location>
</feature>
<dbReference type="PANTHER" id="PTHR14334:SF2">
    <property type="entry name" value="B-CELL ANTIGEN RECEPTOR COMPLEX-ASSOCIATED PROTEIN BETA CHAIN"/>
    <property type="match status" value="1"/>
</dbReference>
<dbReference type="Gene3D" id="2.60.40.10">
    <property type="entry name" value="Immunoglobulins"/>
    <property type="match status" value="1"/>
</dbReference>
<feature type="transmembrane region" description="Helical" evidence="2">
    <location>
        <begin position="141"/>
        <end position="158"/>
    </location>
</feature>
<dbReference type="SUPFAM" id="SSF48726">
    <property type="entry name" value="Immunoglobulin"/>
    <property type="match status" value="1"/>
</dbReference>
<evidence type="ECO:0000256" key="3">
    <source>
        <dbReference type="SAM" id="SignalP"/>
    </source>
</evidence>
<dbReference type="InterPro" id="IPR003599">
    <property type="entry name" value="Ig_sub"/>
</dbReference>
<dbReference type="Proteomes" id="UP001314229">
    <property type="component" value="Unassembled WGS sequence"/>
</dbReference>
<evidence type="ECO:0000313" key="6">
    <source>
        <dbReference type="Proteomes" id="UP001314229"/>
    </source>
</evidence>
<evidence type="ECO:0000256" key="2">
    <source>
        <dbReference type="SAM" id="Phobius"/>
    </source>
</evidence>
<dbReference type="PROSITE" id="PS50835">
    <property type="entry name" value="IG_LIKE"/>
    <property type="match status" value="1"/>
</dbReference>
<feature type="signal peptide" evidence="3">
    <location>
        <begin position="1"/>
        <end position="19"/>
    </location>
</feature>
<organism evidence="5 6">
    <name type="scientific">Scomber scombrus</name>
    <name type="common">Atlantic mackerel</name>
    <name type="synonym">Scomber vernalis</name>
    <dbReference type="NCBI Taxonomy" id="13677"/>
    <lineage>
        <taxon>Eukaryota</taxon>
        <taxon>Metazoa</taxon>
        <taxon>Chordata</taxon>
        <taxon>Craniata</taxon>
        <taxon>Vertebrata</taxon>
        <taxon>Euteleostomi</taxon>
        <taxon>Actinopterygii</taxon>
        <taxon>Neopterygii</taxon>
        <taxon>Teleostei</taxon>
        <taxon>Neoteleostei</taxon>
        <taxon>Acanthomorphata</taxon>
        <taxon>Pelagiaria</taxon>
        <taxon>Scombriformes</taxon>
        <taxon>Scombridae</taxon>
        <taxon>Scomber</taxon>
    </lineage>
</organism>
<evidence type="ECO:0000259" key="4">
    <source>
        <dbReference type="PROSITE" id="PS50835"/>
    </source>
</evidence>
<reference evidence="5 6" key="1">
    <citation type="submission" date="2024-01" db="EMBL/GenBank/DDBJ databases">
        <authorList>
            <person name="Alioto T."/>
            <person name="Alioto T."/>
            <person name="Gomez Garrido J."/>
        </authorList>
    </citation>
    <scope>NUCLEOTIDE SEQUENCE [LARGE SCALE GENOMIC DNA]</scope>
</reference>